<keyword evidence="3" id="KW-1185">Reference proteome</keyword>
<evidence type="ECO:0000313" key="2">
    <source>
        <dbReference type="EnsemblPlants" id="TuG1812G0100001172.01.T01.cds459306"/>
    </source>
</evidence>
<dbReference type="EnsemblPlants" id="TuG1812G0100001172.01.T01">
    <property type="protein sequence ID" value="TuG1812G0100001172.01.T01.cds459306"/>
    <property type="gene ID" value="TuG1812G0100001172.01"/>
</dbReference>
<sequence length="106" mass="11632">MPIHGKKIPPSPRVAVSSSLFQAGGGVIPTSEQPQLSRGAPARSTCLTAEWSRARVWVEAEEWSYARRSNLIWSVRHPPPLVARPTGHQQPVSFSRVFSPSTAHPQ</sequence>
<dbReference type="AlphaFoldDB" id="A0A8R7JYR2"/>
<name>A0A8R7JYR2_TRIUA</name>
<evidence type="ECO:0000256" key="1">
    <source>
        <dbReference type="SAM" id="MobiDB-lite"/>
    </source>
</evidence>
<feature type="compositionally biased region" description="Polar residues" evidence="1">
    <location>
        <begin position="87"/>
        <end position="106"/>
    </location>
</feature>
<accession>A0A8R7JYR2</accession>
<dbReference type="Proteomes" id="UP000015106">
    <property type="component" value="Chromosome 1"/>
</dbReference>
<reference evidence="2" key="3">
    <citation type="submission" date="2022-06" db="UniProtKB">
        <authorList>
            <consortium name="EnsemblPlants"/>
        </authorList>
    </citation>
    <scope>IDENTIFICATION</scope>
</reference>
<proteinExistence type="predicted"/>
<organism evidence="2 3">
    <name type="scientific">Triticum urartu</name>
    <name type="common">Red wild einkorn</name>
    <name type="synonym">Crithodium urartu</name>
    <dbReference type="NCBI Taxonomy" id="4572"/>
    <lineage>
        <taxon>Eukaryota</taxon>
        <taxon>Viridiplantae</taxon>
        <taxon>Streptophyta</taxon>
        <taxon>Embryophyta</taxon>
        <taxon>Tracheophyta</taxon>
        <taxon>Spermatophyta</taxon>
        <taxon>Magnoliopsida</taxon>
        <taxon>Liliopsida</taxon>
        <taxon>Poales</taxon>
        <taxon>Poaceae</taxon>
        <taxon>BOP clade</taxon>
        <taxon>Pooideae</taxon>
        <taxon>Triticodae</taxon>
        <taxon>Triticeae</taxon>
        <taxon>Triticinae</taxon>
        <taxon>Triticum</taxon>
    </lineage>
</organism>
<reference evidence="2" key="2">
    <citation type="submission" date="2018-03" db="EMBL/GenBank/DDBJ databases">
        <title>The Triticum urartu genome reveals the dynamic nature of wheat genome evolution.</title>
        <authorList>
            <person name="Ling H."/>
            <person name="Ma B."/>
            <person name="Shi X."/>
            <person name="Liu H."/>
            <person name="Dong L."/>
            <person name="Sun H."/>
            <person name="Cao Y."/>
            <person name="Gao Q."/>
            <person name="Zheng S."/>
            <person name="Li Y."/>
            <person name="Yu Y."/>
            <person name="Du H."/>
            <person name="Qi M."/>
            <person name="Li Y."/>
            <person name="Yu H."/>
            <person name="Cui Y."/>
            <person name="Wang N."/>
            <person name="Chen C."/>
            <person name="Wu H."/>
            <person name="Zhao Y."/>
            <person name="Zhang J."/>
            <person name="Li Y."/>
            <person name="Zhou W."/>
            <person name="Zhang B."/>
            <person name="Hu W."/>
            <person name="Eijk M."/>
            <person name="Tang J."/>
            <person name="Witsenboer H."/>
            <person name="Zhao S."/>
            <person name="Li Z."/>
            <person name="Zhang A."/>
            <person name="Wang D."/>
            <person name="Liang C."/>
        </authorList>
    </citation>
    <scope>NUCLEOTIDE SEQUENCE [LARGE SCALE GENOMIC DNA]</scope>
    <source>
        <strain evidence="2">cv. G1812</strain>
    </source>
</reference>
<feature type="region of interest" description="Disordered" evidence="1">
    <location>
        <begin position="82"/>
        <end position="106"/>
    </location>
</feature>
<evidence type="ECO:0000313" key="3">
    <source>
        <dbReference type="Proteomes" id="UP000015106"/>
    </source>
</evidence>
<protein>
    <submittedName>
        <fullName evidence="2">Uncharacterized protein</fullName>
    </submittedName>
</protein>
<dbReference type="Gramene" id="TuG1812G0100001172.01.T01">
    <property type="protein sequence ID" value="TuG1812G0100001172.01.T01.cds459306"/>
    <property type="gene ID" value="TuG1812G0100001172.01"/>
</dbReference>
<reference evidence="3" key="1">
    <citation type="journal article" date="2013" name="Nature">
        <title>Draft genome of the wheat A-genome progenitor Triticum urartu.</title>
        <authorList>
            <person name="Ling H.Q."/>
            <person name="Zhao S."/>
            <person name="Liu D."/>
            <person name="Wang J."/>
            <person name="Sun H."/>
            <person name="Zhang C."/>
            <person name="Fan H."/>
            <person name="Li D."/>
            <person name="Dong L."/>
            <person name="Tao Y."/>
            <person name="Gao C."/>
            <person name="Wu H."/>
            <person name="Li Y."/>
            <person name="Cui Y."/>
            <person name="Guo X."/>
            <person name="Zheng S."/>
            <person name="Wang B."/>
            <person name="Yu K."/>
            <person name="Liang Q."/>
            <person name="Yang W."/>
            <person name="Lou X."/>
            <person name="Chen J."/>
            <person name="Feng M."/>
            <person name="Jian J."/>
            <person name="Zhang X."/>
            <person name="Luo G."/>
            <person name="Jiang Y."/>
            <person name="Liu J."/>
            <person name="Wang Z."/>
            <person name="Sha Y."/>
            <person name="Zhang B."/>
            <person name="Wu H."/>
            <person name="Tang D."/>
            <person name="Shen Q."/>
            <person name="Xue P."/>
            <person name="Zou S."/>
            <person name="Wang X."/>
            <person name="Liu X."/>
            <person name="Wang F."/>
            <person name="Yang Y."/>
            <person name="An X."/>
            <person name="Dong Z."/>
            <person name="Zhang K."/>
            <person name="Zhang X."/>
            <person name="Luo M.C."/>
            <person name="Dvorak J."/>
            <person name="Tong Y."/>
            <person name="Wang J."/>
            <person name="Yang H."/>
            <person name="Li Z."/>
            <person name="Wang D."/>
            <person name="Zhang A."/>
            <person name="Wang J."/>
        </authorList>
    </citation>
    <scope>NUCLEOTIDE SEQUENCE</scope>
    <source>
        <strain evidence="3">cv. G1812</strain>
    </source>
</reference>